<keyword evidence="2" id="KW-0004">4Fe-4S</keyword>
<dbReference type="GO" id="GO:0046872">
    <property type="term" value="F:metal ion binding"/>
    <property type="evidence" value="ECO:0007669"/>
    <property type="project" value="UniProtKB-KW"/>
</dbReference>
<evidence type="ECO:0000256" key="2">
    <source>
        <dbReference type="ARBA" id="ARBA00022485"/>
    </source>
</evidence>
<evidence type="ECO:0000256" key="4">
    <source>
        <dbReference type="ARBA" id="ARBA00022737"/>
    </source>
</evidence>
<feature type="domain" description="4Fe-4S ferredoxin-type" evidence="9">
    <location>
        <begin position="313"/>
        <end position="342"/>
    </location>
</feature>
<keyword evidence="1" id="KW-0813">Transport</keyword>
<keyword evidence="7" id="KW-0411">Iron-sulfur</keyword>
<dbReference type="SUPFAM" id="SSF54862">
    <property type="entry name" value="4Fe-4S ferredoxins"/>
    <property type="match status" value="2"/>
</dbReference>
<dbReference type="InterPro" id="IPR050572">
    <property type="entry name" value="Fe-S_Ferredoxin"/>
</dbReference>
<dbReference type="GeneID" id="88849617"/>
<dbReference type="AlphaFoldDB" id="A0A3G9K6S5"/>
<protein>
    <recommendedName>
        <fullName evidence="9">4Fe-4S ferredoxin-type domain-containing protein</fullName>
    </recommendedName>
</protein>
<gene>
    <name evidence="10" type="ORF">Pcatena_14790</name>
</gene>
<dbReference type="PANTHER" id="PTHR43687">
    <property type="entry name" value="ADENYLYLSULFATE REDUCTASE, BETA SUBUNIT"/>
    <property type="match status" value="1"/>
</dbReference>
<dbReference type="EMBL" id="AP019367">
    <property type="protein sequence ID" value="BBH50892.1"/>
    <property type="molecule type" value="Genomic_DNA"/>
</dbReference>
<keyword evidence="4" id="KW-0677">Repeat</keyword>
<evidence type="ECO:0000256" key="1">
    <source>
        <dbReference type="ARBA" id="ARBA00022448"/>
    </source>
</evidence>
<dbReference type="GO" id="GO:0051539">
    <property type="term" value="F:4 iron, 4 sulfur cluster binding"/>
    <property type="evidence" value="ECO:0007669"/>
    <property type="project" value="UniProtKB-KW"/>
</dbReference>
<keyword evidence="11" id="KW-1185">Reference proteome</keyword>
<evidence type="ECO:0000313" key="10">
    <source>
        <dbReference type="EMBL" id="BBH50892.1"/>
    </source>
</evidence>
<keyword evidence="8" id="KW-0175">Coiled coil</keyword>
<dbReference type="InterPro" id="IPR017900">
    <property type="entry name" value="4Fe4S_Fe_S_CS"/>
</dbReference>
<keyword evidence="5" id="KW-0249">Electron transport</keyword>
<keyword evidence="3" id="KW-0479">Metal-binding</keyword>
<name>A0A3G9K6S5_9ACTN</name>
<evidence type="ECO:0000313" key="11">
    <source>
        <dbReference type="Proteomes" id="UP000273154"/>
    </source>
</evidence>
<keyword evidence="6" id="KW-0408">Iron</keyword>
<feature type="coiled-coil region" evidence="8">
    <location>
        <begin position="382"/>
        <end position="409"/>
    </location>
</feature>
<accession>A0A3G9K6S5</accession>
<dbReference type="Gene3D" id="3.30.70.20">
    <property type="match status" value="3"/>
</dbReference>
<evidence type="ECO:0000256" key="8">
    <source>
        <dbReference type="SAM" id="Coils"/>
    </source>
</evidence>
<evidence type="ECO:0000256" key="7">
    <source>
        <dbReference type="ARBA" id="ARBA00023014"/>
    </source>
</evidence>
<organism evidence="10 11">
    <name type="scientific">Parolsenella catena</name>
    <dbReference type="NCBI Taxonomy" id="2003188"/>
    <lineage>
        <taxon>Bacteria</taxon>
        <taxon>Bacillati</taxon>
        <taxon>Actinomycetota</taxon>
        <taxon>Coriobacteriia</taxon>
        <taxon>Coriobacteriales</taxon>
        <taxon>Atopobiaceae</taxon>
        <taxon>Parolsenella</taxon>
    </lineage>
</organism>
<dbReference type="KEGG" id="pcat:Pcatena_14790"/>
<evidence type="ECO:0000256" key="5">
    <source>
        <dbReference type="ARBA" id="ARBA00022982"/>
    </source>
</evidence>
<evidence type="ECO:0000256" key="6">
    <source>
        <dbReference type="ARBA" id="ARBA00023004"/>
    </source>
</evidence>
<reference evidence="11" key="1">
    <citation type="submission" date="2018-11" db="EMBL/GenBank/DDBJ databases">
        <title>Comparative genomics of Parolsenella catena and Libanicoccus massiliensis: Reclassification of Libanicoccus massiliensis as Parolsenella massiliensis comb. nov.</title>
        <authorList>
            <person name="Sakamoto M."/>
            <person name="Ikeyama N."/>
            <person name="Murakami T."/>
            <person name="Mori H."/>
            <person name="Yuki M."/>
            <person name="Ohkuma M."/>
        </authorList>
    </citation>
    <scope>NUCLEOTIDE SEQUENCE [LARGE SCALE GENOMIC DNA]</scope>
    <source>
        <strain evidence="11">JCM 31932</strain>
    </source>
</reference>
<feature type="domain" description="4Fe-4S ferredoxin-type" evidence="9">
    <location>
        <begin position="86"/>
        <end position="114"/>
    </location>
</feature>
<dbReference type="PROSITE" id="PS51379">
    <property type="entry name" value="4FE4S_FER_2"/>
    <property type="match status" value="3"/>
</dbReference>
<evidence type="ECO:0000259" key="9">
    <source>
        <dbReference type="PROSITE" id="PS51379"/>
    </source>
</evidence>
<dbReference type="RefSeq" id="WP_126423064.1">
    <property type="nucleotide sequence ID" value="NZ_AP019367.1"/>
</dbReference>
<sequence length="427" mass="46870">MAENRDLLDEFIDIKNDWQALSNPVSDVANALSANPEEVKTWNPADYKERPRASANSCVSCKSGNERACTLCRDVCPVKAIDMSEGGIEIADTCRKCGLCSAACPSESFTAFQITPRKLYDRIVRAATAFEHAYVTCTRSLGRMPEGNEVVLPCVGCVPTEVWYAILADYPNVSVYLPLGICDRCRNTTGEDALAEHIGAAEELAAKGMGVEVDERALDHTKNHDFERKEFINSLGKQGMNALSAVNPAVAAARSITKKLDENTRRINALTRSLEGAAAPAPARARRVLTQRRQLLLTTLQRHPKYAVRLHPQRPVCDSEKCTMCGECVNACPVHACELSDNGIFKVEAAYCNECGACLAACGEHALAFEPYNASELVVPDKEEIERKKRQAEQKAEVEKLKKQGMEQLKRGLDFLDSLNLGGDDED</sequence>
<evidence type="ECO:0000256" key="3">
    <source>
        <dbReference type="ARBA" id="ARBA00022723"/>
    </source>
</evidence>
<proteinExistence type="predicted"/>
<dbReference type="PANTHER" id="PTHR43687:SF6">
    <property type="entry name" value="L-ASPARTATE SEMIALDEHYDE SULFURTRANSFERASE IRON-SULFUR SUBUNIT"/>
    <property type="match status" value="1"/>
</dbReference>
<dbReference type="Proteomes" id="UP000273154">
    <property type="component" value="Chromosome"/>
</dbReference>
<dbReference type="OrthoDB" id="9672at2"/>
<dbReference type="Pfam" id="PF13237">
    <property type="entry name" value="Fer4_10"/>
    <property type="match status" value="1"/>
</dbReference>
<dbReference type="InterPro" id="IPR017896">
    <property type="entry name" value="4Fe4S_Fe-S-bd"/>
</dbReference>
<dbReference type="PROSITE" id="PS00198">
    <property type="entry name" value="4FE4S_FER_1"/>
    <property type="match status" value="3"/>
</dbReference>
<feature type="domain" description="4Fe-4S ferredoxin-type" evidence="9">
    <location>
        <begin position="343"/>
        <end position="372"/>
    </location>
</feature>